<name>A0ABM6N2P8_9GAMM</name>
<keyword evidence="2" id="KW-1185">Reference proteome</keyword>
<protein>
    <submittedName>
        <fullName evidence="1">Uncharacterized protein</fullName>
    </submittedName>
</protein>
<dbReference type="Proteomes" id="UP000217258">
    <property type="component" value="Chromosome I"/>
</dbReference>
<gene>
    <name evidence="1" type="ORF">PISS_a1636</name>
</gene>
<evidence type="ECO:0000313" key="2">
    <source>
        <dbReference type="Proteomes" id="UP000217258"/>
    </source>
</evidence>
<proteinExistence type="predicted"/>
<dbReference type="EMBL" id="CP011030">
    <property type="protein sequence ID" value="ATC90541.1"/>
    <property type="molecule type" value="Genomic_DNA"/>
</dbReference>
<accession>A0ABM6N2P8</accession>
<evidence type="ECO:0000313" key="1">
    <source>
        <dbReference type="EMBL" id="ATC90541.1"/>
    </source>
</evidence>
<organism evidence="1 2">
    <name type="scientific">Pseudoalteromonas issachenkonii</name>
    <dbReference type="NCBI Taxonomy" id="152297"/>
    <lineage>
        <taxon>Bacteria</taxon>
        <taxon>Pseudomonadati</taxon>
        <taxon>Pseudomonadota</taxon>
        <taxon>Gammaproteobacteria</taxon>
        <taxon>Alteromonadales</taxon>
        <taxon>Pseudoalteromonadaceae</taxon>
        <taxon>Pseudoalteromonas</taxon>
    </lineage>
</organism>
<sequence>MNILAVPYLIKILGYKFQILKSHLGLKLKWLFYLIILNE</sequence>
<reference evidence="1 2" key="1">
    <citation type="submission" date="2015-06" db="EMBL/GenBank/DDBJ databases">
        <authorList>
            <person name="Xie B.-B."/>
            <person name="Rong J.-C."/>
            <person name="Qin Q.-L."/>
            <person name="Zhang Y.-Z."/>
        </authorList>
    </citation>
    <scope>NUCLEOTIDE SEQUENCE [LARGE SCALE GENOMIC DNA]</scope>
    <source>
        <strain evidence="1 2">KMM 3549</strain>
    </source>
</reference>